<evidence type="ECO:0000313" key="1">
    <source>
        <dbReference type="EMBL" id="NNU33920.1"/>
    </source>
</evidence>
<keyword evidence="2" id="KW-1185">Reference proteome</keyword>
<dbReference type="RefSeq" id="WP_175269602.1">
    <property type="nucleotide sequence ID" value="NZ_JABFCR010000024.1"/>
</dbReference>
<sequence>MGVPVPVAGYWAKVQHGKKTTVKPLPKDHSGQKEAVLYLRDENHPATVDGVTPQAAMQALIEREHPDELKLTGKLDDPDPLIIKAQAALQKRNVYYRAGDILKTESGQLDIRVSDTQIKRALCIMDAFVKIMRKRGREFKFRNEVTYIVISEEEIEMALRETSTATIREDRWQTRDLIPNGRLELKFGSYEPTITGRDGKVPIEDQLAKIIARLELMAEEMRVKTLEDKIWRAAYEEKERLRKLTEERQKLEINSFQKSLRDAIRWQETNTFRNYIDHIEKNALMAEQPDEEILAWVQWARNKADWYDPLIEKADEWLVSIDRNAIMKSEPPSTGRRGFSVAYETAEPDKPAWPLLPWHLKRQA</sequence>
<accession>A0ABX1W4I4</accession>
<protein>
    <submittedName>
        <fullName evidence="1">Uncharacterized protein</fullName>
    </submittedName>
</protein>
<proteinExistence type="predicted"/>
<name>A0ABX1W4I4_9SPHI</name>
<dbReference type="Proteomes" id="UP000566071">
    <property type="component" value="Unassembled WGS sequence"/>
</dbReference>
<comment type="caution">
    <text evidence="1">The sequence shown here is derived from an EMBL/GenBank/DDBJ whole genome shotgun (WGS) entry which is preliminary data.</text>
</comment>
<dbReference type="EMBL" id="JABFCR010000024">
    <property type="protein sequence ID" value="NNU33920.1"/>
    <property type="molecule type" value="Genomic_DNA"/>
</dbReference>
<evidence type="ECO:0000313" key="2">
    <source>
        <dbReference type="Proteomes" id="UP000566071"/>
    </source>
</evidence>
<reference evidence="1 2" key="1">
    <citation type="submission" date="2020-05" db="EMBL/GenBank/DDBJ databases">
        <authorList>
            <person name="Khan S.A."/>
            <person name="Jeon C.O."/>
            <person name="Chun B.H."/>
        </authorList>
    </citation>
    <scope>NUCLEOTIDE SEQUENCE [LARGE SCALE GENOMIC DNA]</scope>
    <source>
        <strain evidence="1 2">S1162</strain>
    </source>
</reference>
<gene>
    <name evidence="1" type="ORF">HK413_06740</name>
</gene>
<organism evidence="1 2">
    <name type="scientific">Mucilaginibacter humi</name>
    <dbReference type="NCBI Taxonomy" id="2732510"/>
    <lineage>
        <taxon>Bacteria</taxon>
        <taxon>Pseudomonadati</taxon>
        <taxon>Bacteroidota</taxon>
        <taxon>Sphingobacteriia</taxon>
        <taxon>Sphingobacteriales</taxon>
        <taxon>Sphingobacteriaceae</taxon>
        <taxon>Mucilaginibacter</taxon>
    </lineage>
</organism>